<dbReference type="InterPro" id="IPR002130">
    <property type="entry name" value="Cyclophilin-type_PPIase_dom"/>
</dbReference>
<dbReference type="InterPro" id="IPR029000">
    <property type="entry name" value="Cyclophilin-like_dom_sf"/>
</dbReference>
<dbReference type="OrthoDB" id="9807797at2"/>
<dbReference type="InterPro" id="IPR016024">
    <property type="entry name" value="ARM-type_fold"/>
</dbReference>
<dbReference type="EC" id="5.2.1.8" evidence="1"/>
<keyword evidence="2" id="KW-0697">Rotamase</keyword>
<reference evidence="6 7" key="1">
    <citation type="submission" date="2019-07" db="EMBL/GenBank/DDBJ databases">
        <title>Draft genome for Aliikangiella sp. M105.</title>
        <authorList>
            <person name="Wang G."/>
        </authorList>
    </citation>
    <scope>NUCLEOTIDE SEQUENCE [LARGE SCALE GENOMIC DNA]</scope>
    <source>
        <strain evidence="6 7">M105</strain>
    </source>
</reference>
<evidence type="ECO:0000256" key="2">
    <source>
        <dbReference type="ARBA" id="ARBA00023110"/>
    </source>
</evidence>
<dbReference type="PROSITE" id="PS50072">
    <property type="entry name" value="CSA_PPIASE_2"/>
    <property type="match status" value="1"/>
</dbReference>
<dbReference type="Gene3D" id="1.25.10.10">
    <property type="entry name" value="Leucine-rich Repeat Variant"/>
    <property type="match status" value="2"/>
</dbReference>
<evidence type="ECO:0000259" key="5">
    <source>
        <dbReference type="PROSITE" id="PS50072"/>
    </source>
</evidence>
<dbReference type="InterPro" id="IPR011989">
    <property type="entry name" value="ARM-like"/>
</dbReference>
<dbReference type="InterPro" id="IPR044666">
    <property type="entry name" value="Cyclophilin_A-like"/>
</dbReference>
<organism evidence="6 7">
    <name type="scientific">Aliikangiella coralliicola</name>
    <dbReference type="NCBI Taxonomy" id="2592383"/>
    <lineage>
        <taxon>Bacteria</taxon>
        <taxon>Pseudomonadati</taxon>
        <taxon>Pseudomonadota</taxon>
        <taxon>Gammaproteobacteria</taxon>
        <taxon>Oceanospirillales</taxon>
        <taxon>Pleioneaceae</taxon>
        <taxon>Aliikangiella</taxon>
    </lineage>
</organism>
<name>A0A545U763_9GAMM</name>
<dbReference type="PRINTS" id="PR00153">
    <property type="entry name" value="CSAPPISMRASE"/>
</dbReference>
<feature type="signal peptide" evidence="4">
    <location>
        <begin position="1"/>
        <end position="22"/>
    </location>
</feature>
<accession>A0A545U763</accession>
<evidence type="ECO:0000256" key="4">
    <source>
        <dbReference type="SAM" id="SignalP"/>
    </source>
</evidence>
<evidence type="ECO:0000256" key="3">
    <source>
        <dbReference type="ARBA" id="ARBA00023235"/>
    </source>
</evidence>
<dbReference type="SUPFAM" id="SSF50891">
    <property type="entry name" value="Cyclophilin-like"/>
    <property type="match status" value="1"/>
</dbReference>
<dbReference type="PANTHER" id="PTHR45625">
    <property type="entry name" value="PEPTIDYL-PROLYL CIS-TRANS ISOMERASE-RELATED"/>
    <property type="match status" value="1"/>
</dbReference>
<keyword evidence="7" id="KW-1185">Reference proteome</keyword>
<comment type="caution">
    <text evidence="6">The sequence shown here is derived from an EMBL/GenBank/DDBJ whole genome shotgun (WGS) entry which is preliminary data.</text>
</comment>
<dbReference type="PANTHER" id="PTHR45625:SF4">
    <property type="entry name" value="PEPTIDYLPROLYL ISOMERASE DOMAIN AND WD REPEAT-CONTAINING PROTEIN 1"/>
    <property type="match status" value="1"/>
</dbReference>
<dbReference type="EMBL" id="VIKS01000012">
    <property type="protein sequence ID" value="TQV85321.1"/>
    <property type="molecule type" value="Genomic_DNA"/>
</dbReference>
<evidence type="ECO:0000256" key="1">
    <source>
        <dbReference type="ARBA" id="ARBA00013194"/>
    </source>
</evidence>
<keyword evidence="4" id="KW-0732">Signal</keyword>
<dbReference type="Pfam" id="PF00160">
    <property type="entry name" value="Pro_isomerase"/>
    <property type="match status" value="1"/>
</dbReference>
<sequence>MRLSLLLIILSISLPSSPTLLATNLASDSGESSPINDNDSIIHQIYELVDQRNLNSAVFDQALQHSDSEIVRASLMGLGRIGGEGAADKALPFIEHKDEQLRRLAAFAIGQSAHKPAAEHLWPRLEKEKSTLVKKELYLSLGKLGEENLLNKMMQRLDRETSRESAAYLFQCLTIGATFHREQLKNYSEIDFSKVLNHFSEGDDFSALAGLFMTRVPEIESFITAEDLHPLTLKKMSPYATAILAKLIAKTTLKQHTLNRELLAWAIEQSESSDLGVQLESTRILGNLVQFPQALIQLGKLHISPNPVVAQTALKVLADSELNTKEVLQLFKKQLKSKTPSMVVEAISGMVKRQKKEEMSWIVNLFGHPSPYVKIRLLDMLKNKPDSNFDNLIKHFTKDPEQEVSRYAKRLLKADDASDESIAQSPSYTLAIKAARKKVTLKTTIGDIKIQLLADAPYTSWHFINNAKLGNFDNSYFSRVIGNFVAQGGDSIGDRSGSSDETIREEINFLAHEPMTVGMATAGKDTGTSQFFINTARNLHLDRSYTIFGKVIDGQDVAMKMTHGVKVLKVLVE</sequence>
<proteinExistence type="predicted"/>
<dbReference type="GO" id="GO:0003755">
    <property type="term" value="F:peptidyl-prolyl cis-trans isomerase activity"/>
    <property type="evidence" value="ECO:0007669"/>
    <property type="project" value="UniProtKB-KW"/>
</dbReference>
<feature type="domain" description="PPIase cyclophilin-type" evidence="5">
    <location>
        <begin position="443"/>
        <end position="561"/>
    </location>
</feature>
<dbReference type="Proteomes" id="UP000315439">
    <property type="component" value="Unassembled WGS sequence"/>
</dbReference>
<evidence type="ECO:0000313" key="7">
    <source>
        <dbReference type="Proteomes" id="UP000315439"/>
    </source>
</evidence>
<dbReference type="RefSeq" id="WP_142932998.1">
    <property type="nucleotide sequence ID" value="NZ_ML660168.1"/>
</dbReference>
<dbReference type="AlphaFoldDB" id="A0A545U763"/>
<evidence type="ECO:0000313" key="6">
    <source>
        <dbReference type="EMBL" id="TQV85321.1"/>
    </source>
</evidence>
<gene>
    <name evidence="6" type="ORF">FLL46_19335</name>
</gene>
<keyword evidence="3" id="KW-0413">Isomerase</keyword>
<dbReference type="CDD" id="cd00317">
    <property type="entry name" value="cyclophilin"/>
    <property type="match status" value="1"/>
</dbReference>
<dbReference type="SUPFAM" id="SSF48371">
    <property type="entry name" value="ARM repeat"/>
    <property type="match status" value="1"/>
</dbReference>
<dbReference type="Gene3D" id="2.40.100.10">
    <property type="entry name" value="Cyclophilin-like"/>
    <property type="match status" value="1"/>
</dbReference>
<protein>
    <recommendedName>
        <fullName evidence="1">peptidylprolyl isomerase</fullName>
        <ecNumber evidence="1">5.2.1.8</ecNumber>
    </recommendedName>
</protein>
<feature type="chain" id="PRO_5021880359" description="peptidylprolyl isomerase" evidence="4">
    <location>
        <begin position="23"/>
        <end position="573"/>
    </location>
</feature>